<feature type="signal peptide" evidence="2">
    <location>
        <begin position="1"/>
        <end position="17"/>
    </location>
</feature>
<evidence type="ECO:0000256" key="1">
    <source>
        <dbReference type="SAM" id="MobiDB-lite"/>
    </source>
</evidence>
<evidence type="ECO:0000313" key="3">
    <source>
        <dbReference type="EMBL" id="EHR41067.1"/>
    </source>
</evidence>
<feature type="chain" id="PRO_5003591069" description="Lipoprotein" evidence="2">
    <location>
        <begin position="18"/>
        <end position="434"/>
    </location>
</feature>
<dbReference type="PATRIC" id="fig|1129374.4.peg.1713"/>
<accession>H3ZED6</accession>
<keyword evidence="2" id="KW-0732">Signal</keyword>
<comment type="caution">
    <text evidence="3">The sequence shown here is derived from an EMBL/GenBank/DDBJ whole genome shotgun (WGS) entry which is preliminary data.</text>
</comment>
<dbReference type="EMBL" id="AHTH01000022">
    <property type="protein sequence ID" value="EHR41067.1"/>
    <property type="molecule type" value="Genomic_DNA"/>
</dbReference>
<protein>
    <recommendedName>
        <fullName evidence="5">Lipoprotein</fullName>
    </recommendedName>
</protein>
<reference evidence="3 4" key="1">
    <citation type="journal article" date="2012" name="J. Bacteriol.">
        <title>Genome Sequence of Extracellular-Protease-Producing Alishewanella jeotgali Isolated from Traditional Korean Fermented Seafood.</title>
        <authorList>
            <person name="Jung J."/>
            <person name="Chun J."/>
            <person name="Park W."/>
        </authorList>
    </citation>
    <scope>NUCLEOTIDE SEQUENCE [LARGE SCALE GENOMIC DNA]</scope>
    <source>
        <strain evidence="3 4">KCTC 22429</strain>
    </source>
</reference>
<feature type="region of interest" description="Disordered" evidence="1">
    <location>
        <begin position="268"/>
        <end position="291"/>
    </location>
</feature>
<dbReference type="AlphaFoldDB" id="H3ZED6"/>
<sequence>MKFLLTFILIPMLWLTACSDAPQLAAVKQQLQTELPEHWQVTSFNVEAEQETGTKVSPVWQYRFNAEIAPKETMHRRIGRLQDVDILEVTQKKNEKFKLNGLANSALYNGEWQVGMDLNLVQSISFGMPLSRFTDKHVISGSSDYKKLLKTAKAAQQKIEQQIATDEQQFQQLLLEYNKLQQELQTKAQQSNEQLNTLQQQSYQQRDQLAQQLSSQNVELRNQLQQQRQAKASEYKQIHDNQAAEIESAYRLKSAEFRAARAKAQDLRNEQRNAARSAHATETQNARNSMQRADYTLFKAQADEKLRADYQRIDQTHNAKVQEIAAAEKVVTDQRRTDLAAIAATYRQQVDALSAEQNEQLTAARNEASQQQQQAGSDQRNELQSARDKHQALLADNNRQLNELRQRIDQLQRRIHEQRSILGRESQLLAQLDP</sequence>
<dbReference type="Proteomes" id="UP000012046">
    <property type="component" value="Unassembled WGS sequence"/>
</dbReference>
<dbReference type="STRING" id="1129374.AJE_08592"/>
<proteinExistence type="predicted"/>
<evidence type="ECO:0008006" key="5">
    <source>
        <dbReference type="Google" id="ProtNLM"/>
    </source>
</evidence>
<gene>
    <name evidence="3" type="ORF">AJE_08592</name>
</gene>
<feature type="region of interest" description="Disordered" evidence="1">
    <location>
        <begin position="365"/>
        <end position="387"/>
    </location>
</feature>
<dbReference type="PROSITE" id="PS51257">
    <property type="entry name" value="PROKAR_LIPOPROTEIN"/>
    <property type="match status" value="1"/>
</dbReference>
<dbReference type="eggNOG" id="ENOG502ZVF4">
    <property type="taxonomic scope" value="Bacteria"/>
</dbReference>
<name>H3ZED6_9ALTE</name>
<feature type="compositionally biased region" description="Polar residues" evidence="1">
    <location>
        <begin position="365"/>
        <end position="378"/>
    </location>
</feature>
<evidence type="ECO:0000256" key="2">
    <source>
        <dbReference type="SAM" id="SignalP"/>
    </source>
</evidence>
<feature type="compositionally biased region" description="Polar residues" evidence="1">
    <location>
        <begin position="280"/>
        <end position="291"/>
    </location>
</feature>
<evidence type="ECO:0000313" key="4">
    <source>
        <dbReference type="Proteomes" id="UP000012046"/>
    </source>
</evidence>
<keyword evidence="4" id="KW-1185">Reference proteome</keyword>
<dbReference type="RefSeq" id="WP_008950530.1">
    <property type="nucleotide sequence ID" value="NZ_AHTH01000022.1"/>
</dbReference>
<organism evidence="3 4">
    <name type="scientific">Alishewanella jeotgali KCTC 22429</name>
    <dbReference type="NCBI Taxonomy" id="1129374"/>
    <lineage>
        <taxon>Bacteria</taxon>
        <taxon>Pseudomonadati</taxon>
        <taxon>Pseudomonadota</taxon>
        <taxon>Gammaproteobacteria</taxon>
        <taxon>Alteromonadales</taxon>
        <taxon>Alteromonadaceae</taxon>
        <taxon>Alishewanella</taxon>
    </lineage>
</organism>